<keyword evidence="2" id="KW-0547">Nucleotide-binding</keyword>
<evidence type="ECO:0000259" key="4">
    <source>
        <dbReference type="PROSITE" id="PS50893"/>
    </source>
</evidence>
<dbReference type="GO" id="GO:0016887">
    <property type="term" value="F:ATP hydrolysis activity"/>
    <property type="evidence" value="ECO:0007669"/>
    <property type="project" value="InterPro"/>
</dbReference>
<dbReference type="SUPFAM" id="SSF52540">
    <property type="entry name" value="P-loop containing nucleoside triphosphate hydrolases"/>
    <property type="match status" value="1"/>
</dbReference>
<dbReference type="SMART" id="SM00382">
    <property type="entry name" value="AAA"/>
    <property type="match status" value="1"/>
</dbReference>
<keyword evidence="3 5" id="KW-0067">ATP-binding</keyword>
<evidence type="ECO:0000256" key="2">
    <source>
        <dbReference type="ARBA" id="ARBA00022741"/>
    </source>
</evidence>
<comment type="caution">
    <text evidence="5">The sequence shown here is derived from an EMBL/GenBank/DDBJ whole genome shotgun (WGS) entry which is preliminary data.</text>
</comment>
<evidence type="ECO:0000256" key="1">
    <source>
        <dbReference type="ARBA" id="ARBA00022448"/>
    </source>
</evidence>
<dbReference type="PANTHER" id="PTHR42939">
    <property type="entry name" value="ABC TRANSPORTER ATP-BINDING PROTEIN ALBC-RELATED"/>
    <property type="match status" value="1"/>
</dbReference>
<gene>
    <name evidence="5" type="ORF">HMPREF1316_1607</name>
</gene>
<dbReference type="eggNOG" id="COG1131">
    <property type="taxonomic scope" value="Bacteria"/>
</dbReference>
<dbReference type="GO" id="GO:0005524">
    <property type="term" value="F:ATP binding"/>
    <property type="evidence" value="ECO:0007669"/>
    <property type="project" value="UniProtKB-KW"/>
</dbReference>
<protein>
    <submittedName>
        <fullName evidence="5">ABC transporter, ATP-binding protein</fullName>
    </submittedName>
</protein>
<accession>U2TT04</accession>
<dbReference type="PANTHER" id="PTHR42939:SF1">
    <property type="entry name" value="ABC TRANSPORTER ATP-BINDING PROTEIN ALBC-RELATED"/>
    <property type="match status" value="1"/>
</dbReference>
<dbReference type="Proteomes" id="UP000016638">
    <property type="component" value="Unassembled WGS sequence"/>
</dbReference>
<evidence type="ECO:0000313" key="5">
    <source>
        <dbReference type="EMBL" id="ERL09495.1"/>
    </source>
</evidence>
<dbReference type="RefSeq" id="WP_021725581.1">
    <property type="nucleotide sequence ID" value="NZ_AWEZ01000029.1"/>
</dbReference>
<reference evidence="5 6" key="1">
    <citation type="submission" date="2013-08" db="EMBL/GenBank/DDBJ databases">
        <authorList>
            <person name="Durkin A.S."/>
            <person name="Haft D.R."/>
            <person name="McCorrison J."/>
            <person name="Torralba M."/>
            <person name="Gillis M."/>
            <person name="Haft D.H."/>
            <person name="Methe B."/>
            <person name="Sutton G."/>
            <person name="Nelson K.E."/>
        </authorList>
    </citation>
    <scope>NUCLEOTIDE SEQUENCE [LARGE SCALE GENOMIC DNA]</scope>
    <source>
        <strain evidence="5 6">F0195</strain>
    </source>
</reference>
<dbReference type="InterPro" id="IPR027417">
    <property type="entry name" value="P-loop_NTPase"/>
</dbReference>
<evidence type="ECO:0000313" key="6">
    <source>
        <dbReference type="Proteomes" id="UP000016638"/>
    </source>
</evidence>
<organism evidence="5 6">
    <name type="scientific">Olsenella profusa F0195</name>
    <dbReference type="NCBI Taxonomy" id="1125712"/>
    <lineage>
        <taxon>Bacteria</taxon>
        <taxon>Bacillati</taxon>
        <taxon>Actinomycetota</taxon>
        <taxon>Coriobacteriia</taxon>
        <taxon>Coriobacteriales</taxon>
        <taxon>Atopobiaceae</taxon>
        <taxon>Olsenella</taxon>
    </lineage>
</organism>
<dbReference type="InterPro" id="IPR003439">
    <property type="entry name" value="ABC_transporter-like_ATP-bd"/>
</dbReference>
<evidence type="ECO:0000256" key="3">
    <source>
        <dbReference type="ARBA" id="ARBA00022840"/>
    </source>
</evidence>
<dbReference type="InterPro" id="IPR051782">
    <property type="entry name" value="ABC_Transporter_VariousFunc"/>
</dbReference>
<dbReference type="AlphaFoldDB" id="U2TT04"/>
<name>U2TT04_9ACTN</name>
<dbReference type="PATRIC" id="fig|1125712.3.peg.709"/>
<dbReference type="STRING" id="1125712.HMPREF1316_1607"/>
<keyword evidence="6" id="KW-1185">Reference proteome</keyword>
<dbReference type="InterPro" id="IPR003593">
    <property type="entry name" value="AAA+_ATPase"/>
</dbReference>
<dbReference type="Pfam" id="PF00005">
    <property type="entry name" value="ABC_tran"/>
    <property type="match status" value="1"/>
</dbReference>
<dbReference type="EMBL" id="AWEZ01000029">
    <property type="protein sequence ID" value="ERL09495.1"/>
    <property type="molecule type" value="Genomic_DNA"/>
</dbReference>
<keyword evidence="1" id="KW-0813">Transport</keyword>
<dbReference type="PROSITE" id="PS50893">
    <property type="entry name" value="ABC_TRANSPORTER_2"/>
    <property type="match status" value="1"/>
</dbReference>
<proteinExistence type="predicted"/>
<dbReference type="Gene3D" id="3.40.50.300">
    <property type="entry name" value="P-loop containing nucleotide triphosphate hydrolases"/>
    <property type="match status" value="1"/>
</dbReference>
<sequence length="215" mass="22712">MATLLEAQDLSFSYGRKTVWEGLGLSLVSGEVVSLRGVNGSGKSTLLRCLAGQLRPREGEVCFLGRALFSLEQEDLAGLSLVPDVPALYDDLTGHEHLELVARANGDEGAERRGHVLAGRFHMTDALGALPSALSRGMRYKLALTLVLAMRPQALLLDEPFAPIDDDAAGVLGRELSALAKAGSAVLLSVHGDVPACSPTRTLRLGTDGLSEETP</sequence>
<feature type="domain" description="ABC transporter" evidence="4">
    <location>
        <begin position="5"/>
        <end position="214"/>
    </location>
</feature>